<dbReference type="RefSeq" id="WP_311369533.1">
    <property type="nucleotide sequence ID" value="NZ_JAVRHX010000004.1"/>
</dbReference>
<dbReference type="EMBL" id="JAVRHX010000004">
    <property type="protein sequence ID" value="MDT0596020.1"/>
    <property type="molecule type" value="Genomic_DNA"/>
</dbReference>
<reference evidence="1 2" key="1">
    <citation type="submission" date="2023-09" db="EMBL/GenBank/DDBJ databases">
        <authorList>
            <person name="Rey-Velasco X."/>
        </authorList>
    </citation>
    <scope>NUCLEOTIDE SEQUENCE [LARGE SCALE GENOMIC DNA]</scope>
    <source>
        <strain evidence="1 2">P117</strain>
    </source>
</reference>
<keyword evidence="2" id="KW-1185">Reference proteome</keyword>
<sequence length="158" mass="18094">MANLVSFFAVSDQNSDHGSNQYPVNYPPEHIKAAELAYENVKLRKKTTVLCTTKTDAEAFDDFIWQYPADKFIPHNLYGEGPDMGTPVEILWLSAFANMAKIRNTDMLIILSNSFFEAQHQAKHIIDFVPVDEQLKAQARERYKQYKRAGCQLEYTGI</sequence>
<dbReference type="InterPro" id="IPR007459">
    <property type="entry name" value="DNA_pol3_chi"/>
</dbReference>
<keyword evidence="1" id="KW-0808">Transferase</keyword>
<dbReference type="Pfam" id="PF04364">
    <property type="entry name" value="DNA_pol3_chi"/>
    <property type="match status" value="1"/>
</dbReference>
<accession>A0ABU2ZTU4</accession>
<dbReference type="SUPFAM" id="SSF102400">
    <property type="entry name" value="DNA polymerase III chi subunit"/>
    <property type="match status" value="1"/>
</dbReference>
<protein>
    <submittedName>
        <fullName evidence="1">DNA polymerase III subunit chi</fullName>
        <ecNumber evidence="1">2.7.7.7</ecNumber>
    </submittedName>
</protein>
<proteinExistence type="predicted"/>
<evidence type="ECO:0000313" key="1">
    <source>
        <dbReference type="EMBL" id="MDT0596020.1"/>
    </source>
</evidence>
<name>A0ABU2ZTU4_9ALTE</name>
<dbReference type="Proteomes" id="UP001253545">
    <property type="component" value="Unassembled WGS sequence"/>
</dbReference>
<dbReference type="Gene3D" id="3.40.50.10110">
    <property type="entry name" value="DNA polymerase III subunit chi"/>
    <property type="match status" value="1"/>
</dbReference>
<dbReference type="EC" id="2.7.7.7" evidence="1"/>
<gene>
    <name evidence="1" type="ORF">RM552_14285</name>
</gene>
<dbReference type="GO" id="GO:0003887">
    <property type="term" value="F:DNA-directed DNA polymerase activity"/>
    <property type="evidence" value="ECO:0007669"/>
    <property type="project" value="UniProtKB-EC"/>
</dbReference>
<dbReference type="PANTHER" id="PTHR38767:SF1">
    <property type="entry name" value="DNA POLYMERASE III SUBUNIT CHI"/>
    <property type="match status" value="1"/>
</dbReference>
<keyword evidence="1" id="KW-0548">Nucleotidyltransferase</keyword>
<dbReference type="InterPro" id="IPR036768">
    <property type="entry name" value="PolIII_chi_sf"/>
</dbReference>
<dbReference type="PANTHER" id="PTHR38767">
    <property type="entry name" value="DNA POLYMERASE III SUBUNIT CHI"/>
    <property type="match status" value="1"/>
</dbReference>
<organism evidence="1 2">
    <name type="scientific">Glaciecola petra</name>
    <dbReference type="NCBI Taxonomy" id="3075602"/>
    <lineage>
        <taxon>Bacteria</taxon>
        <taxon>Pseudomonadati</taxon>
        <taxon>Pseudomonadota</taxon>
        <taxon>Gammaproteobacteria</taxon>
        <taxon>Alteromonadales</taxon>
        <taxon>Alteromonadaceae</taxon>
        <taxon>Glaciecola</taxon>
    </lineage>
</organism>
<comment type="caution">
    <text evidence="1">The sequence shown here is derived from an EMBL/GenBank/DDBJ whole genome shotgun (WGS) entry which is preliminary data.</text>
</comment>
<evidence type="ECO:0000313" key="2">
    <source>
        <dbReference type="Proteomes" id="UP001253545"/>
    </source>
</evidence>